<comment type="caution">
    <text evidence="2">The sequence shown here is derived from an EMBL/GenBank/DDBJ whole genome shotgun (WGS) entry which is preliminary data.</text>
</comment>
<dbReference type="EMBL" id="VZOK01000336">
    <property type="protein sequence ID" value="KAB0627774.1"/>
    <property type="molecule type" value="Genomic_DNA"/>
</dbReference>
<dbReference type="InterPro" id="IPR049468">
    <property type="entry name" value="Restrct_endonuc-II-like_dom"/>
</dbReference>
<evidence type="ECO:0000313" key="3">
    <source>
        <dbReference type="Proteomes" id="UP000473470"/>
    </source>
</evidence>
<dbReference type="AlphaFoldDB" id="A0A6L3MJJ0"/>
<organism evidence="2 3">
    <name type="scientific">Burkholderia stagnalis</name>
    <dbReference type="NCBI Taxonomy" id="1503054"/>
    <lineage>
        <taxon>Bacteria</taxon>
        <taxon>Pseudomonadati</taxon>
        <taxon>Pseudomonadota</taxon>
        <taxon>Betaproteobacteria</taxon>
        <taxon>Burkholderiales</taxon>
        <taxon>Burkholderiaceae</taxon>
        <taxon>Burkholderia</taxon>
        <taxon>Burkholderia cepacia complex</taxon>
    </lineage>
</organism>
<feature type="non-terminal residue" evidence="2">
    <location>
        <position position="1"/>
    </location>
</feature>
<proteinExistence type="predicted"/>
<protein>
    <recommendedName>
        <fullName evidence="1">Restriction endonuclease type II-like domain-containing protein</fullName>
    </recommendedName>
</protein>
<dbReference type="Pfam" id="PF18741">
    <property type="entry name" value="MTES_1575"/>
    <property type="match status" value="1"/>
</dbReference>
<evidence type="ECO:0000259" key="1">
    <source>
        <dbReference type="Pfam" id="PF18741"/>
    </source>
</evidence>
<reference evidence="2 3" key="1">
    <citation type="submission" date="2019-09" db="EMBL/GenBank/DDBJ databases">
        <title>Draft genome sequences of 48 bacterial type strains from the CCUG.</title>
        <authorList>
            <person name="Tunovic T."/>
            <person name="Pineiro-Iglesias B."/>
            <person name="Unosson C."/>
            <person name="Inganas E."/>
            <person name="Ohlen M."/>
            <person name="Cardew S."/>
            <person name="Jensie-Markopoulos S."/>
            <person name="Salva-Serra F."/>
            <person name="Jaen-Luchoro D."/>
            <person name="Karlsson R."/>
            <person name="Svensson-Stadler L."/>
            <person name="Chun J."/>
            <person name="Moore E."/>
        </authorList>
    </citation>
    <scope>NUCLEOTIDE SEQUENCE [LARGE SCALE GENOMIC DNA]</scope>
    <source>
        <strain evidence="2 3">CCUG 65686</strain>
    </source>
</reference>
<sequence length="117" mass="13548">KVGSYRIDLVVESDGDQRLAVECDGDSYHGPEQWHDDMIRQRALERAGWTFWRCFASSWEIERFNMIQSLQAKLNSMGITATHGMSSLVNDVEHKEWLDDESEMRGKSDIEKDLLIV</sequence>
<feature type="domain" description="Restriction endonuclease type II-like" evidence="1">
    <location>
        <begin position="1"/>
        <end position="74"/>
    </location>
</feature>
<gene>
    <name evidence="2" type="ORF">F7R25_38035</name>
</gene>
<dbReference type="InterPro" id="IPR011335">
    <property type="entry name" value="Restrct_endonuc-II-like"/>
</dbReference>
<dbReference type="SUPFAM" id="SSF52980">
    <property type="entry name" value="Restriction endonuclease-like"/>
    <property type="match status" value="1"/>
</dbReference>
<dbReference type="Gene3D" id="3.40.960.10">
    <property type="entry name" value="VSR Endonuclease"/>
    <property type="match status" value="1"/>
</dbReference>
<dbReference type="Proteomes" id="UP000473470">
    <property type="component" value="Unassembled WGS sequence"/>
</dbReference>
<dbReference type="RefSeq" id="WP_212139149.1">
    <property type="nucleotide sequence ID" value="NZ_VZOK01000336.1"/>
</dbReference>
<name>A0A6L3MJJ0_9BURK</name>
<accession>A0A6L3MJJ0</accession>
<evidence type="ECO:0000313" key="2">
    <source>
        <dbReference type="EMBL" id="KAB0627774.1"/>
    </source>
</evidence>